<evidence type="ECO:0000313" key="1">
    <source>
        <dbReference type="EnsemblPlants" id="Kaladp0047s0017.1.v1.1.CDS.1"/>
    </source>
</evidence>
<keyword evidence="2" id="KW-1185">Reference proteome</keyword>
<accession>A0A7N0TVH8</accession>
<sequence>MTLMIHCRLRTTMEHGGLSSITRAVLMDVLPMVKSIAPLNRIACSALSTSCKLALWWISDILNKRAAIPLHQSRLAAVASSWKDWSLRL</sequence>
<dbReference type="Proteomes" id="UP000594263">
    <property type="component" value="Unplaced"/>
</dbReference>
<dbReference type="Gramene" id="Kaladp0047s0017.1.v1.1">
    <property type="protein sequence ID" value="Kaladp0047s0017.1.v1.1.CDS.1"/>
    <property type="gene ID" value="Kaladp0047s0017.v1.1"/>
</dbReference>
<dbReference type="AlphaFoldDB" id="A0A7N0TVH8"/>
<name>A0A7N0TVH8_KALFE</name>
<protein>
    <submittedName>
        <fullName evidence="1">Uncharacterized protein</fullName>
    </submittedName>
</protein>
<dbReference type="EnsemblPlants" id="Kaladp0047s0017.1.v1.1">
    <property type="protein sequence ID" value="Kaladp0047s0017.1.v1.1.CDS.1"/>
    <property type="gene ID" value="Kaladp0047s0017.v1.1"/>
</dbReference>
<reference evidence="1" key="1">
    <citation type="submission" date="2021-01" db="UniProtKB">
        <authorList>
            <consortium name="EnsemblPlants"/>
        </authorList>
    </citation>
    <scope>IDENTIFICATION</scope>
</reference>
<evidence type="ECO:0000313" key="2">
    <source>
        <dbReference type="Proteomes" id="UP000594263"/>
    </source>
</evidence>
<proteinExistence type="predicted"/>
<organism evidence="1 2">
    <name type="scientific">Kalanchoe fedtschenkoi</name>
    <name type="common">Lavender scallops</name>
    <name type="synonym">South American air plant</name>
    <dbReference type="NCBI Taxonomy" id="63787"/>
    <lineage>
        <taxon>Eukaryota</taxon>
        <taxon>Viridiplantae</taxon>
        <taxon>Streptophyta</taxon>
        <taxon>Embryophyta</taxon>
        <taxon>Tracheophyta</taxon>
        <taxon>Spermatophyta</taxon>
        <taxon>Magnoliopsida</taxon>
        <taxon>eudicotyledons</taxon>
        <taxon>Gunneridae</taxon>
        <taxon>Pentapetalae</taxon>
        <taxon>Saxifragales</taxon>
        <taxon>Crassulaceae</taxon>
        <taxon>Kalanchoe</taxon>
    </lineage>
</organism>